<name>A0ABU3AJ83_9ACTN</name>
<feature type="signal peptide" evidence="1">
    <location>
        <begin position="1"/>
        <end position="30"/>
    </location>
</feature>
<evidence type="ECO:0000256" key="1">
    <source>
        <dbReference type="SAM" id="SignalP"/>
    </source>
</evidence>
<dbReference type="EMBL" id="JAVRFH010000005">
    <property type="protein sequence ID" value="MDT0610049.1"/>
    <property type="molecule type" value="Genomic_DNA"/>
</dbReference>
<protein>
    <submittedName>
        <fullName evidence="2">Uncharacterized protein</fullName>
    </submittedName>
</protein>
<proteinExistence type="predicted"/>
<gene>
    <name evidence="2" type="ORF">RM812_07370</name>
</gene>
<evidence type="ECO:0000313" key="3">
    <source>
        <dbReference type="Proteomes" id="UP001180724"/>
    </source>
</evidence>
<feature type="chain" id="PRO_5045371551" evidence="1">
    <location>
        <begin position="31"/>
        <end position="352"/>
    </location>
</feature>
<keyword evidence="1" id="KW-0732">Signal</keyword>
<keyword evidence="3" id="KW-1185">Reference proteome</keyword>
<organism evidence="2 3">
    <name type="scientific">Streptomyces lancefieldiae</name>
    <dbReference type="NCBI Taxonomy" id="3075520"/>
    <lineage>
        <taxon>Bacteria</taxon>
        <taxon>Bacillati</taxon>
        <taxon>Actinomycetota</taxon>
        <taxon>Actinomycetes</taxon>
        <taxon>Kitasatosporales</taxon>
        <taxon>Streptomycetaceae</taxon>
        <taxon>Streptomyces</taxon>
    </lineage>
</organism>
<reference evidence="2" key="1">
    <citation type="submission" date="2024-05" db="EMBL/GenBank/DDBJ databases">
        <title>30 novel species of actinomycetes from the DSMZ collection.</title>
        <authorList>
            <person name="Nouioui I."/>
        </authorList>
    </citation>
    <scope>NUCLEOTIDE SEQUENCE</scope>
    <source>
        <strain evidence="2">DSM 40712</strain>
    </source>
</reference>
<dbReference type="RefSeq" id="WP_311571589.1">
    <property type="nucleotide sequence ID" value="NZ_JAVRFH010000005.1"/>
</dbReference>
<accession>A0ABU3AJ83</accession>
<dbReference type="Proteomes" id="UP001180724">
    <property type="component" value="Unassembled WGS sequence"/>
</dbReference>
<comment type="caution">
    <text evidence="2">The sequence shown here is derived from an EMBL/GenBank/DDBJ whole genome shotgun (WGS) entry which is preliminary data.</text>
</comment>
<sequence>MKLQRHALVPFAATFLAASAVTVIAPTAQAGPQSAAQACAYTASLLAVPSGAEAGAVTAEGGAGVYAGEIEFPEEGALQHAGLWKDGRFTDLGPAAGADGDLYISDVNGKGTVVGHGAELRGGSDGFPQYSWFPVVSRDGKLERLPVLPGTYNVQTRAITENGDIYGDGYGDDPNYTEVYKWPADQPGTVVKLSGLPRGSHVEGVDTDGTVAVTAVDNPKGTWLPYLWKDGVAKRLPIPAGAAHAQINGIANGYVVGDALASDFSRSAVLWNKNGQALALPNGSGADLVNSSGLILGSNKKLAAGLWQLTTSLGAAPSDGELNTLGEDGTLAGAKARAGTTYPRFPAVWRCG</sequence>
<evidence type="ECO:0000313" key="2">
    <source>
        <dbReference type="EMBL" id="MDT0610049.1"/>
    </source>
</evidence>